<dbReference type="Gene3D" id="3.40.50.2000">
    <property type="entry name" value="Glycogen Phosphorylase B"/>
    <property type="match status" value="1"/>
</dbReference>
<feature type="chain" id="PRO_5030016709" evidence="2">
    <location>
        <begin position="20"/>
        <end position="95"/>
    </location>
</feature>
<accession>A0A0Q3V0T6</accession>
<feature type="region of interest" description="Disordered" evidence="1">
    <location>
        <begin position="67"/>
        <end position="95"/>
    </location>
</feature>
<organism evidence="3 4">
    <name type="scientific">Setaria italica</name>
    <name type="common">Foxtail millet</name>
    <name type="synonym">Panicum italicum</name>
    <dbReference type="NCBI Taxonomy" id="4555"/>
    <lineage>
        <taxon>Eukaryota</taxon>
        <taxon>Viridiplantae</taxon>
        <taxon>Streptophyta</taxon>
        <taxon>Embryophyta</taxon>
        <taxon>Tracheophyta</taxon>
        <taxon>Spermatophyta</taxon>
        <taxon>Magnoliopsida</taxon>
        <taxon>Liliopsida</taxon>
        <taxon>Poales</taxon>
        <taxon>Poaceae</taxon>
        <taxon>PACMAD clade</taxon>
        <taxon>Panicoideae</taxon>
        <taxon>Panicodae</taxon>
        <taxon>Paniceae</taxon>
        <taxon>Cenchrinae</taxon>
        <taxon>Setaria</taxon>
    </lineage>
</organism>
<dbReference type="InParanoid" id="A0A0Q3V0T6"/>
<dbReference type="eggNOG" id="KOG1192">
    <property type="taxonomic scope" value="Eukaryota"/>
</dbReference>
<feature type="signal peptide" evidence="2">
    <location>
        <begin position="1"/>
        <end position="19"/>
    </location>
</feature>
<dbReference type="EMBL" id="AGNK02004215">
    <property type="status" value="NOT_ANNOTATED_CDS"/>
    <property type="molecule type" value="Genomic_DNA"/>
</dbReference>
<evidence type="ECO:0000256" key="2">
    <source>
        <dbReference type="SAM" id="SignalP"/>
    </source>
</evidence>
<keyword evidence="4" id="KW-1185">Reference proteome</keyword>
<dbReference type="AlphaFoldDB" id="A0A0Q3V0T6"/>
<dbReference type="EnsemblPlants" id="KQK96618">
    <property type="protein sequence ID" value="KQK96618"/>
    <property type="gene ID" value="SETIT_011711mg"/>
</dbReference>
<sequence length="95" mass="9457">MASSLGHMLALLDLTGLLASCGLRLTVVATPATAPQLAPLLAAHLASAVLALTLPFPAHHALTAGVESAKHLPRRSSPRSSSPSTASGGLSTRGS</sequence>
<name>A0A0Q3V0T6_SETIT</name>
<reference evidence="4" key="1">
    <citation type="journal article" date="2012" name="Nat. Biotechnol.">
        <title>Reference genome sequence of the model plant Setaria.</title>
        <authorList>
            <person name="Bennetzen J.L."/>
            <person name="Schmutz J."/>
            <person name="Wang H."/>
            <person name="Percifield R."/>
            <person name="Hawkins J."/>
            <person name="Pontaroli A.C."/>
            <person name="Estep M."/>
            <person name="Feng L."/>
            <person name="Vaughn J.N."/>
            <person name="Grimwood J."/>
            <person name="Jenkins J."/>
            <person name="Barry K."/>
            <person name="Lindquist E."/>
            <person name="Hellsten U."/>
            <person name="Deshpande S."/>
            <person name="Wang X."/>
            <person name="Wu X."/>
            <person name="Mitros T."/>
            <person name="Triplett J."/>
            <person name="Yang X."/>
            <person name="Ye C.Y."/>
            <person name="Mauro-Herrera M."/>
            <person name="Wang L."/>
            <person name="Li P."/>
            <person name="Sharma M."/>
            <person name="Sharma R."/>
            <person name="Ronald P.C."/>
            <person name="Panaud O."/>
            <person name="Kellogg E.A."/>
            <person name="Brutnell T.P."/>
            <person name="Doust A.N."/>
            <person name="Tuskan G.A."/>
            <person name="Rokhsar D."/>
            <person name="Devos K.M."/>
        </authorList>
    </citation>
    <scope>NUCLEOTIDE SEQUENCE [LARGE SCALE GENOMIC DNA]</scope>
    <source>
        <strain evidence="4">cv. Yugu1</strain>
    </source>
</reference>
<dbReference type="Gramene" id="KQK96618">
    <property type="protein sequence ID" value="KQK96618"/>
    <property type="gene ID" value="SETIT_011711mg"/>
</dbReference>
<feature type="compositionally biased region" description="Polar residues" evidence="1">
    <location>
        <begin position="85"/>
        <end position="95"/>
    </location>
</feature>
<reference evidence="3" key="2">
    <citation type="submission" date="2018-08" db="UniProtKB">
        <authorList>
            <consortium name="EnsemblPlants"/>
        </authorList>
    </citation>
    <scope>IDENTIFICATION</scope>
    <source>
        <strain evidence="3">Yugu1</strain>
    </source>
</reference>
<evidence type="ECO:0000313" key="3">
    <source>
        <dbReference type="EnsemblPlants" id="KQK96618"/>
    </source>
</evidence>
<protein>
    <submittedName>
        <fullName evidence="3">Uncharacterized protein</fullName>
    </submittedName>
</protein>
<keyword evidence="2" id="KW-0732">Signal</keyword>
<proteinExistence type="predicted"/>
<evidence type="ECO:0000256" key="1">
    <source>
        <dbReference type="SAM" id="MobiDB-lite"/>
    </source>
</evidence>
<evidence type="ECO:0000313" key="4">
    <source>
        <dbReference type="Proteomes" id="UP000004995"/>
    </source>
</evidence>
<dbReference type="Proteomes" id="UP000004995">
    <property type="component" value="Unassembled WGS sequence"/>
</dbReference>